<protein>
    <recommendedName>
        <fullName evidence="3">DUF1468 domain-containing protein</fullName>
    </recommendedName>
</protein>
<organism evidence="4 5">
    <name type="scientific">Granulosicoccus antarcticus IMCC3135</name>
    <dbReference type="NCBI Taxonomy" id="1192854"/>
    <lineage>
        <taxon>Bacteria</taxon>
        <taxon>Pseudomonadati</taxon>
        <taxon>Pseudomonadota</taxon>
        <taxon>Gammaproteobacteria</taxon>
        <taxon>Chromatiales</taxon>
        <taxon>Granulosicoccaceae</taxon>
        <taxon>Granulosicoccus</taxon>
    </lineage>
</organism>
<name>A0A2Z2NQ00_9GAMM</name>
<feature type="transmembrane region" description="Helical" evidence="2">
    <location>
        <begin position="42"/>
        <end position="63"/>
    </location>
</feature>
<evidence type="ECO:0000256" key="1">
    <source>
        <dbReference type="SAM" id="MobiDB-lite"/>
    </source>
</evidence>
<keyword evidence="2" id="KW-1133">Transmembrane helix</keyword>
<gene>
    <name evidence="4" type="ORF">IMCC3135_09570</name>
</gene>
<feature type="compositionally biased region" description="Polar residues" evidence="1">
    <location>
        <begin position="72"/>
        <end position="81"/>
    </location>
</feature>
<reference evidence="4 5" key="1">
    <citation type="submission" date="2016-12" db="EMBL/GenBank/DDBJ databases">
        <authorList>
            <person name="Song W.-J."/>
            <person name="Kurnit D.M."/>
        </authorList>
    </citation>
    <scope>NUCLEOTIDE SEQUENCE [LARGE SCALE GENOMIC DNA]</scope>
    <source>
        <strain evidence="4 5">IMCC3135</strain>
    </source>
</reference>
<evidence type="ECO:0000313" key="4">
    <source>
        <dbReference type="EMBL" id="ASJ72011.1"/>
    </source>
</evidence>
<evidence type="ECO:0000256" key="2">
    <source>
        <dbReference type="SAM" id="Phobius"/>
    </source>
</evidence>
<accession>A0A2Z2NQ00</accession>
<dbReference type="RefSeq" id="WP_088917374.1">
    <property type="nucleotide sequence ID" value="NZ_CP018632.1"/>
</dbReference>
<feature type="transmembrane region" description="Helical" evidence="2">
    <location>
        <begin position="151"/>
        <end position="170"/>
    </location>
</feature>
<keyword evidence="5" id="KW-1185">Reference proteome</keyword>
<dbReference type="KEGG" id="gai:IMCC3135_09570"/>
<dbReference type="InterPro" id="IPR009936">
    <property type="entry name" value="DUF1468"/>
</dbReference>
<feature type="transmembrane region" description="Helical" evidence="2">
    <location>
        <begin position="7"/>
        <end position="30"/>
    </location>
</feature>
<sequence length="174" mass="18825">MRLHPAWVDLALVLAVLTGAGLLFVGASTLPPPRFEPMGSAALPRILGGLLIFFALIIAVKAIRQLRYTSQNNDCDSSATDTPPGKPSGVDAEESPFSGQLRGLCIFATLITYVFALDILQWPFIPVTAAFVTIVGTVLSHQRRQASWKFALFGLLLGAALYMVMTRFLYVDLG</sequence>
<dbReference type="Pfam" id="PF07331">
    <property type="entry name" value="TctB"/>
    <property type="match status" value="1"/>
</dbReference>
<evidence type="ECO:0000313" key="5">
    <source>
        <dbReference type="Proteomes" id="UP000250079"/>
    </source>
</evidence>
<dbReference type="AlphaFoldDB" id="A0A2Z2NQ00"/>
<feature type="region of interest" description="Disordered" evidence="1">
    <location>
        <begin position="72"/>
        <end position="94"/>
    </location>
</feature>
<dbReference type="Proteomes" id="UP000250079">
    <property type="component" value="Chromosome"/>
</dbReference>
<dbReference type="EMBL" id="CP018632">
    <property type="protein sequence ID" value="ASJ72011.1"/>
    <property type="molecule type" value="Genomic_DNA"/>
</dbReference>
<evidence type="ECO:0000259" key="3">
    <source>
        <dbReference type="Pfam" id="PF07331"/>
    </source>
</evidence>
<keyword evidence="2" id="KW-0472">Membrane</keyword>
<proteinExistence type="predicted"/>
<keyword evidence="2" id="KW-0812">Transmembrane</keyword>
<feature type="domain" description="DUF1468" evidence="3">
    <location>
        <begin position="11"/>
        <end position="173"/>
    </location>
</feature>
<feature type="transmembrane region" description="Helical" evidence="2">
    <location>
        <begin position="99"/>
        <end position="116"/>
    </location>
</feature>
<feature type="transmembrane region" description="Helical" evidence="2">
    <location>
        <begin position="122"/>
        <end position="139"/>
    </location>
</feature>